<name>A0A0D8ZWR0_9CYAN</name>
<evidence type="ECO:0000259" key="1">
    <source>
        <dbReference type="Pfam" id="PF13672"/>
    </source>
</evidence>
<dbReference type="Proteomes" id="UP000032452">
    <property type="component" value="Unassembled WGS sequence"/>
</dbReference>
<dbReference type="Gene3D" id="3.60.40.10">
    <property type="entry name" value="PPM-type phosphatase domain"/>
    <property type="match status" value="1"/>
</dbReference>
<organism evidence="2 3">
    <name type="scientific">Aliterella atlantica CENA595</name>
    <dbReference type="NCBI Taxonomy" id="1618023"/>
    <lineage>
        <taxon>Bacteria</taxon>
        <taxon>Bacillati</taxon>
        <taxon>Cyanobacteriota</taxon>
        <taxon>Cyanophyceae</taxon>
        <taxon>Chroococcidiopsidales</taxon>
        <taxon>Aliterellaceae</taxon>
        <taxon>Aliterella</taxon>
    </lineage>
</organism>
<accession>A0A0D8ZWR0</accession>
<evidence type="ECO:0000313" key="2">
    <source>
        <dbReference type="EMBL" id="KJH73193.1"/>
    </source>
</evidence>
<evidence type="ECO:0000313" key="3">
    <source>
        <dbReference type="Proteomes" id="UP000032452"/>
    </source>
</evidence>
<feature type="domain" description="PPM-type phosphatase" evidence="1">
    <location>
        <begin position="23"/>
        <end position="246"/>
    </location>
</feature>
<proteinExistence type="predicted"/>
<dbReference type="InterPro" id="IPR001932">
    <property type="entry name" value="PPM-type_phosphatase-like_dom"/>
</dbReference>
<comment type="caution">
    <text evidence="2">The sequence shown here is derived from an EMBL/GenBank/DDBJ whole genome shotgun (WGS) entry which is preliminary data.</text>
</comment>
<dbReference type="PATRIC" id="fig|1618023.3.peg.5263"/>
<sequence>MQIEDNISKELGHWRVVGASVLGTSHQKVKQLCQDAHHWEILPEGILVAAVADGAGSASLGKVGAIVASQTAVETIRAKYGAITARGQAAIDENTWQSLLASAVENAKTAVEEEAIACQVRSRDLATTLIIVVATPELIAAVQIGDGVAVAGDKAGNIVALTAPQRGEYVNETIFLVSPDVLDNIHVNIWRGTVANIAILSDGLQMLALEMNGGKPYAPFFFPMFQFVAGVTDESEAKEQLVAFLRSERISTRTDDDLTLLLATIVN</sequence>
<dbReference type="RefSeq" id="WP_045053295.1">
    <property type="nucleotide sequence ID" value="NZ_CAWMDP010000059.1"/>
</dbReference>
<dbReference type="OrthoDB" id="9805674at2"/>
<dbReference type="Pfam" id="PF13672">
    <property type="entry name" value="PP2C_2"/>
    <property type="match status" value="1"/>
</dbReference>
<dbReference type="InterPro" id="IPR036457">
    <property type="entry name" value="PPM-type-like_dom_sf"/>
</dbReference>
<dbReference type="EMBL" id="JYON01000002">
    <property type="protein sequence ID" value="KJH73193.1"/>
    <property type="molecule type" value="Genomic_DNA"/>
</dbReference>
<gene>
    <name evidence="2" type="ORF">UH38_03860</name>
</gene>
<dbReference type="AlphaFoldDB" id="A0A0D8ZWR0"/>
<dbReference type="STRING" id="1618023.UH38_03860"/>
<reference evidence="2 3" key="1">
    <citation type="submission" date="2015-02" db="EMBL/GenBank/DDBJ databases">
        <title>Draft genome of a novel marine cyanobacterium (Chroococcales) isolated from South Atlantic Ocean.</title>
        <authorList>
            <person name="Rigonato J."/>
            <person name="Alvarenga D.O."/>
            <person name="Branco L.H."/>
            <person name="Varani A.M."/>
            <person name="Brandini F.P."/>
            <person name="Fiore M.F."/>
        </authorList>
    </citation>
    <scope>NUCLEOTIDE SEQUENCE [LARGE SCALE GENOMIC DNA]</scope>
    <source>
        <strain evidence="2 3">CENA595</strain>
    </source>
</reference>
<keyword evidence="3" id="KW-1185">Reference proteome</keyword>
<protein>
    <submittedName>
        <fullName evidence="2">Serine/threonine protein phosphatase</fullName>
    </submittedName>
</protein>
<dbReference type="SUPFAM" id="SSF81606">
    <property type="entry name" value="PP2C-like"/>
    <property type="match status" value="1"/>
</dbReference>